<dbReference type="InterPro" id="IPR003660">
    <property type="entry name" value="HAMP_dom"/>
</dbReference>
<evidence type="ECO:0000259" key="12">
    <source>
        <dbReference type="PROSITE" id="PS50885"/>
    </source>
</evidence>
<evidence type="ECO:0000256" key="9">
    <source>
        <dbReference type="SAM" id="Coils"/>
    </source>
</evidence>
<evidence type="ECO:0000313" key="14">
    <source>
        <dbReference type="Proteomes" id="UP000242520"/>
    </source>
</evidence>
<keyword evidence="9" id="KW-0175">Coiled coil</keyword>
<evidence type="ECO:0000259" key="11">
    <source>
        <dbReference type="PROSITE" id="PS50111"/>
    </source>
</evidence>
<evidence type="ECO:0000256" key="7">
    <source>
        <dbReference type="ARBA" id="ARBA00029447"/>
    </source>
</evidence>
<reference evidence="14" key="1">
    <citation type="submission" date="2016-11" db="EMBL/GenBank/DDBJ databases">
        <authorList>
            <person name="Varghese N."/>
            <person name="Submissions S."/>
        </authorList>
    </citation>
    <scope>NUCLEOTIDE SEQUENCE [LARGE SCALE GENOMIC DNA]</scope>
    <source>
        <strain evidence="14">DSM 15285</strain>
    </source>
</reference>
<feature type="transmembrane region" description="Helical" evidence="10">
    <location>
        <begin position="12"/>
        <end position="36"/>
    </location>
</feature>
<keyword evidence="6 8" id="KW-0807">Transducer</keyword>
<keyword evidence="4 10" id="KW-1133">Transmembrane helix</keyword>
<feature type="coiled-coil region" evidence="9">
    <location>
        <begin position="535"/>
        <end position="562"/>
    </location>
</feature>
<evidence type="ECO:0000256" key="2">
    <source>
        <dbReference type="ARBA" id="ARBA00022475"/>
    </source>
</evidence>
<evidence type="ECO:0000256" key="6">
    <source>
        <dbReference type="ARBA" id="ARBA00023224"/>
    </source>
</evidence>
<dbReference type="InterPro" id="IPR033480">
    <property type="entry name" value="sCache_2"/>
</dbReference>
<comment type="similarity">
    <text evidence="7">Belongs to the methyl-accepting chemotaxis (MCP) protein family.</text>
</comment>
<name>A0A1M5STS0_9FIRM</name>
<evidence type="ECO:0000256" key="1">
    <source>
        <dbReference type="ARBA" id="ARBA00004651"/>
    </source>
</evidence>
<dbReference type="EMBL" id="FQXH01000024">
    <property type="protein sequence ID" value="SHH41896.1"/>
    <property type="molecule type" value="Genomic_DNA"/>
</dbReference>
<dbReference type="InterPro" id="IPR004089">
    <property type="entry name" value="MCPsignal_dom"/>
</dbReference>
<dbReference type="GO" id="GO:0007165">
    <property type="term" value="P:signal transduction"/>
    <property type="evidence" value="ECO:0007669"/>
    <property type="project" value="UniProtKB-KW"/>
</dbReference>
<dbReference type="OrthoDB" id="13222at2"/>
<evidence type="ECO:0000256" key="4">
    <source>
        <dbReference type="ARBA" id="ARBA00022989"/>
    </source>
</evidence>
<feature type="domain" description="Methyl-accepting transducer" evidence="11">
    <location>
        <begin position="300"/>
        <end position="557"/>
    </location>
</feature>
<dbReference type="PROSITE" id="PS50885">
    <property type="entry name" value="HAMP"/>
    <property type="match status" value="1"/>
</dbReference>
<keyword evidence="14" id="KW-1185">Reference proteome</keyword>
<keyword evidence="2" id="KW-1003">Cell membrane</keyword>
<dbReference type="Proteomes" id="UP000242520">
    <property type="component" value="Unassembled WGS sequence"/>
</dbReference>
<dbReference type="AlphaFoldDB" id="A0A1M5STS0"/>
<gene>
    <name evidence="13" type="ORF">SAMN02744040_01900</name>
</gene>
<dbReference type="STRING" id="1123350.SAMN02744040_01900"/>
<feature type="domain" description="HAMP" evidence="12">
    <location>
        <begin position="229"/>
        <end position="281"/>
    </location>
</feature>
<dbReference type="SUPFAM" id="SSF58104">
    <property type="entry name" value="Methyl-accepting chemotaxis protein (MCP) signaling domain"/>
    <property type="match status" value="1"/>
</dbReference>
<dbReference type="Gene3D" id="3.30.450.20">
    <property type="entry name" value="PAS domain"/>
    <property type="match status" value="1"/>
</dbReference>
<dbReference type="RefSeq" id="WP_072725869.1">
    <property type="nucleotide sequence ID" value="NZ_FQXH01000024.1"/>
</dbReference>
<keyword evidence="5 10" id="KW-0472">Membrane</keyword>
<evidence type="ECO:0000256" key="8">
    <source>
        <dbReference type="PROSITE-ProRule" id="PRU00284"/>
    </source>
</evidence>
<evidence type="ECO:0000313" key="13">
    <source>
        <dbReference type="EMBL" id="SHH41896.1"/>
    </source>
</evidence>
<dbReference type="PANTHER" id="PTHR32089">
    <property type="entry name" value="METHYL-ACCEPTING CHEMOTAXIS PROTEIN MCPB"/>
    <property type="match status" value="1"/>
</dbReference>
<organism evidence="13 14">
    <name type="scientific">Tepidibacter thalassicus DSM 15285</name>
    <dbReference type="NCBI Taxonomy" id="1123350"/>
    <lineage>
        <taxon>Bacteria</taxon>
        <taxon>Bacillati</taxon>
        <taxon>Bacillota</taxon>
        <taxon>Clostridia</taxon>
        <taxon>Peptostreptococcales</taxon>
        <taxon>Peptostreptococcaceae</taxon>
        <taxon>Tepidibacter</taxon>
    </lineage>
</organism>
<dbReference type="GO" id="GO:0005886">
    <property type="term" value="C:plasma membrane"/>
    <property type="evidence" value="ECO:0007669"/>
    <property type="project" value="UniProtKB-SubCell"/>
</dbReference>
<dbReference type="SMART" id="SM00304">
    <property type="entry name" value="HAMP"/>
    <property type="match status" value="1"/>
</dbReference>
<accession>A0A1M5STS0</accession>
<protein>
    <submittedName>
        <fullName evidence="13">Methyl-accepting chemotaxis sensory transducer with Cache sensor</fullName>
    </submittedName>
</protein>
<dbReference type="CDD" id="cd06225">
    <property type="entry name" value="HAMP"/>
    <property type="match status" value="1"/>
</dbReference>
<dbReference type="Gene3D" id="1.10.287.950">
    <property type="entry name" value="Methyl-accepting chemotaxis protein"/>
    <property type="match status" value="1"/>
</dbReference>
<dbReference type="Pfam" id="PF00672">
    <property type="entry name" value="HAMP"/>
    <property type="match status" value="1"/>
</dbReference>
<evidence type="ECO:0000256" key="10">
    <source>
        <dbReference type="SAM" id="Phobius"/>
    </source>
</evidence>
<dbReference type="SMART" id="SM01049">
    <property type="entry name" value="Cache_2"/>
    <property type="match status" value="1"/>
</dbReference>
<dbReference type="PANTHER" id="PTHR32089:SF112">
    <property type="entry name" value="LYSOZYME-LIKE PROTEIN-RELATED"/>
    <property type="match status" value="1"/>
</dbReference>
<dbReference type="SMART" id="SM00283">
    <property type="entry name" value="MA"/>
    <property type="match status" value="1"/>
</dbReference>
<proteinExistence type="inferred from homology"/>
<dbReference type="Gene3D" id="6.10.340.10">
    <property type="match status" value="1"/>
</dbReference>
<sequence length="586" mass="64988">MFKLKKLNTKSIKLQLISMFTAIILITMSVLGFSAYTTSKKALLNFGQTALKNKINMGISLMETLENQVQAGKLTRKEAQEIFKNKMLNPKKEDGKTRGQNDKLELGIGAYMYAINSQGIEMMHPYKEGEDISQINDPKGNNIVKLIIEEGKNPKNNGIIHFYWQNPGEKKMRPKINAVKYFEPWDWFINVGAYNEDFDKPARIILNMILITSIVNLIVGCALIIWFLNRKLNPLNELSKTMQKAANGNLDINIDIKSNDEIGKVQESFRKLISSQKEIISKVKQSVNDVTLQSKNLVTTSNEMSASSQEMASTMQQVAEGATNQVQDLTDITNAMQEVTNSIEYAYETLKNVSDETKNTASKADVGKKELNKLKKSIGDLRKSFEIVVKKVETLTDSVNEIGSITEIISSISEQTNLLALNAAIEAARAGEYGKGFAVVAEEVRKLAKESRESTEKISHLISSTSKDTDEVIDTATNVKVLVNDQANIFDKTLKSFEDILESVESIAPHIEETYNSIQEIIDKKDIVIEKVDSASAVAEENSAATEEVAAASEELSASSEEVASTAQNLNNVVKGLIETVSKFKI</sequence>
<evidence type="ECO:0000256" key="5">
    <source>
        <dbReference type="ARBA" id="ARBA00023136"/>
    </source>
</evidence>
<evidence type="ECO:0000256" key="3">
    <source>
        <dbReference type="ARBA" id="ARBA00022692"/>
    </source>
</evidence>
<dbReference type="Pfam" id="PF17200">
    <property type="entry name" value="sCache_2"/>
    <property type="match status" value="1"/>
</dbReference>
<keyword evidence="3 10" id="KW-0812">Transmembrane</keyword>
<dbReference type="PROSITE" id="PS50111">
    <property type="entry name" value="CHEMOTAXIS_TRANSDUC_2"/>
    <property type="match status" value="1"/>
</dbReference>
<dbReference type="Pfam" id="PF00015">
    <property type="entry name" value="MCPsignal"/>
    <property type="match status" value="1"/>
</dbReference>
<feature type="transmembrane region" description="Helical" evidence="10">
    <location>
        <begin position="204"/>
        <end position="228"/>
    </location>
</feature>
<comment type="subcellular location">
    <subcellularLocation>
        <location evidence="1">Cell membrane</location>
        <topology evidence="1">Multi-pass membrane protein</topology>
    </subcellularLocation>
</comment>